<evidence type="ECO:0000313" key="2">
    <source>
        <dbReference type="EMBL" id="KAJ7604066.1"/>
    </source>
</evidence>
<dbReference type="AlphaFoldDB" id="A0AAD7AYC7"/>
<organism evidence="2 3">
    <name type="scientific">Roridomyces roridus</name>
    <dbReference type="NCBI Taxonomy" id="1738132"/>
    <lineage>
        <taxon>Eukaryota</taxon>
        <taxon>Fungi</taxon>
        <taxon>Dikarya</taxon>
        <taxon>Basidiomycota</taxon>
        <taxon>Agaricomycotina</taxon>
        <taxon>Agaricomycetes</taxon>
        <taxon>Agaricomycetidae</taxon>
        <taxon>Agaricales</taxon>
        <taxon>Marasmiineae</taxon>
        <taxon>Mycenaceae</taxon>
        <taxon>Roridomyces</taxon>
    </lineage>
</organism>
<feature type="region of interest" description="Disordered" evidence="1">
    <location>
        <begin position="824"/>
        <end position="849"/>
    </location>
</feature>
<protein>
    <submittedName>
        <fullName evidence="2">Uncharacterized protein</fullName>
    </submittedName>
</protein>
<feature type="region of interest" description="Disordered" evidence="1">
    <location>
        <begin position="62"/>
        <end position="100"/>
    </location>
</feature>
<feature type="compositionally biased region" description="Basic and acidic residues" evidence="1">
    <location>
        <begin position="838"/>
        <end position="849"/>
    </location>
</feature>
<dbReference type="EMBL" id="JARKIF010000116">
    <property type="protein sequence ID" value="KAJ7604066.1"/>
    <property type="molecule type" value="Genomic_DNA"/>
</dbReference>
<evidence type="ECO:0000256" key="1">
    <source>
        <dbReference type="SAM" id="MobiDB-lite"/>
    </source>
</evidence>
<gene>
    <name evidence="2" type="ORF">FB45DRAFT_1013733</name>
</gene>
<dbReference type="Proteomes" id="UP001221142">
    <property type="component" value="Unassembled WGS sequence"/>
</dbReference>
<accession>A0AAD7AYC7</accession>
<sequence length="849" mass="94366">MSSGRPSGSAAKVFIRGLAYACSKDAVFLTDATFVRPRTAVDEHGFDGQALFLACHIMENPEQEQSSNKSMEVDEEEEDTAETSAETSYPTRVDSGSSSEGYTRNAFGFKIALLPPPPSINVSTDGHILPGCGKHTCAALPFLCVANQENIDDLMSSAAYQRYVWGIAEPVLGFLLSPAGHVATLFLSWVDPDTKILHVASANPEENTVCSFRFSDLHSSLRFAQFVLNLSTRFANVAQRGSPLSENNKLDWRADNPKTQDPGTFRNRVEQWVRGVYLASNVDVPHLQHPNDFSRFDFSEESLEDMSSLAPESAGSQKKARSLEIKYRNNSSFGGLAPEGFRPGGGADALSWLFDRNSHRLCLVEHDLDAFEKVNKVVRDVREMCKFNWLSKWDNNSPTVDLAVKPFLDHMLKQARERKSSETSSQLPELSAEYTAFIEAHLSYAFYASAGAYTLLHRKQGLNLKEAEWRLDWDAMLRVFYGSKEEIISALAMFEKTVFLSRNPLVDDIMQGKDVIRPYHQEFQYYVKICVSEVASAGSNVEAISLASKVLSQATDLEISWRKFTESTPELQINEHLLKHDIQEPRDGICDGVLVAAIPIGNFPVEYVDDVSFFVDAYDNEISESKVDENQSAPALQARAPTASPAAVLAKSNKGTTAADLKYAVENPFRKTTITSELKPPIISSPPTNFNKTKTIILPHVLAEYKKVHDKDAGAALNQARLYLVSMIMYYFQMGITDRAFYCLVTSGSQGALIAGCKSSETKKVFIFERDVVTFNLSSPIDVLHLATVLVRLREDQESLKVEVKAKLEALAASPELLRNFKNWRKSVQTPKTSAPKKLPEESGHKVPQ</sequence>
<comment type="caution">
    <text evidence="2">The sequence shown here is derived from an EMBL/GenBank/DDBJ whole genome shotgun (WGS) entry which is preliminary data.</text>
</comment>
<reference evidence="2" key="1">
    <citation type="submission" date="2023-03" db="EMBL/GenBank/DDBJ databases">
        <title>Massive genome expansion in bonnet fungi (Mycena s.s.) driven by repeated elements and novel gene families across ecological guilds.</title>
        <authorList>
            <consortium name="Lawrence Berkeley National Laboratory"/>
            <person name="Harder C.B."/>
            <person name="Miyauchi S."/>
            <person name="Viragh M."/>
            <person name="Kuo A."/>
            <person name="Thoen E."/>
            <person name="Andreopoulos B."/>
            <person name="Lu D."/>
            <person name="Skrede I."/>
            <person name="Drula E."/>
            <person name="Henrissat B."/>
            <person name="Morin E."/>
            <person name="Kohler A."/>
            <person name="Barry K."/>
            <person name="LaButti K."/>
            <person name="Morin E."/>
            <person name="Salamov A."/>
            <person name="Lipzen A."/>
            <person name="Mereny Z."/>
            <person name="Hegedus B."/>
            <person name="Baldrian P."/>
            <person name="Stursova M."/>
            <person name="Weitz H."/>
            <person name="Taylor A."/>
            <person name="Grigoriev I.V."/>
            <person name="Nagy L.G."/>
            <person name="Martin F."/>
            <person name="Kauserud H."/>
        </authorList>
    </citation>
    <scope>NUCLEOTIDE SEQUENCE</scope>
    <source>
        <strain evidence="2">9284</strain>
    </source>
</reference>
<evidence type="ECO:0000313" key="3">
    <source>
        <dbReference type="Proteomes" id="UP001221142"/>
    </source>
</evidence>
<proteinExistence type="predicted"/>
<keyword evidence="3" id="KW-1185">Reference proteome</keyword>
<name>A0AAD7AYC7_9AGAR</name>